<dbReference type="Proteomes" id="UP000186601">
    <property type="component" value="Unassembled WGS sequence"/>
</dbReference>
<evidence type="ECO:0000313" key="2">
    <source>
        <dbReference type="EMBL" id="PSR71360.1"/>
    </source>
</evidence>
<reference evidence="2 3" key="1">
    <citation type="submission" date="2018-02" db="EMBL/GenBank/DDBJ databases">
        <title>Genome sequence of the basidiomycete white-rot fungus Phlebia centrifuga.</title>
        <authorList>
            <person name="Granchi Z."/>
            <person name="Peng M."/>
            <person name="de Vries R.P."/>
            <person name="Hilden K."/>
            <person name="Makela M.R."/>
            <person name="Grigoriev I."/>
            <person name="Riley R."/>
        </authorList>
    </citation>
    <scope>NUCLEOTIDE SEQUENCE [LARGE SCALE GENOMIC DNA]</scope>
    <source>
        <strain evidence="2 3">FBCC195</strain>
    </source>
</reference>
<proteinExistence type="predicted"/>
<feature type="compositionally biased region" description="Polar residues" evidence="1">
    <location>
        <begin position="24"/>
        <end position="37"/>
    </location>
</feature>
<protein>
    <recommendedName>
        <fullName evidence="4">F-box domain-containing protein</fullName>
    </recommendedName>
</protein>
<feature type="region of interest" description="Disordered" evidence="1">
    <location>
        <begin position="1"/>
        <end position="38"/>
    </location>
</feature>
<keyword evidence="3" id="KW-1185">Reference proteome</keyword>
<dbReference type="EMBL" id="MLYV02001287">
    <property type="protein sequence ID" value="PSR71360.1"/>
    <property type="molecule type" value="Genomic_DNA"/>
</dbReference>
<dbReference type="OrthoDB" id="2800010at2759"/>
<evidence type="ECO:0000313" key="3">
    <source>
        <dbReference type="Proteomes" id="UP000186601"/>
    </source>
</evidence>
<dbReference type="AlphaFoldDB" id="A0A2R6NG53"/>
<gene>
    <name evidence="2" type="ORF">PHLCEN_2v12772</name>
</gene>
<sequence length="388" mass="43321">MSAKRRKTMSEAELDVSRRDDDASTTSNASEEITHNNIPPLASIPPELFDEIMSYFPILPLTWYYGTSPTKVPDLRFFERTCILRVLSLTCGALRRITLPRLWSRLDTCCVPENWRRVWYKYIMQALKRKADGVAAADPSLRVHVRLSSRTLAIELSKFEYKNILPSIPKLLLSLPSLHTIQILNLSTPGEFGRLLVGLSLPRVRTLVIPTDAGSLIRACPNVTHVRCAEGTGIALIGALKHCKCEVLDGMIDWVKEPKLMQRLVNSAPKLATLEMRHPVRWGTDPDYLNLSTYIAPAKWAQIIPTASGLKNLRTFILTFATAKEAPSDIISVAAAREVLMNSALPGTKKLVVRRILPPHYAELAPPYVVVDEELMSSVTEIITPSGY</sequence>
<name>A0A2R6NG53_9APHY</name>
<accession>A0A2R6NG53</accession>
<evidence type="ECO:0008006" key="4">
    <source>
        <dbReference type="Google" id="ProtNLM"/>
    </source>
</evidence>
<organism evidence="2 3">
    <name type="scientific">Hermanssonia centrifuga</name>
    <dbReference type="NCBI Taxonomy" id="98765"/>
    <lineage>
        <taxon>Eukaryota</taxon>
        <taxon>Fungi</taxon>
        <taxon>Dikarya</taxon>
        <taxon>Basidiomycota</taxon>
        <taxon>Agaricomycotina</taxon>
        <taxon>Agaricomycetes</taxon>
        <taxon>Polyporales</taxon>
        <taxon>Meruliaceae</taxon>
        <taxon>Hermanssonia</taxon>
    </lineage>
</organism>
<evidence type="ECO:0000256" key="1">
    <source>
        <dbReference type="SAM" id="MobiDB-lite"/>
    </source>
</evidence>
<comment type="caution">
    <text evidence="2">The sequence shown here is derived from an EMBL/GenBank/DDBJ whole genome shotgun (WGS) entry which is preliminary data.</text>
</comment>